<feature type="compositionally biased region" description="Basic and acidic residues" evidence="1">
    <location>
        <begin position="80"/>
        <end position="89"/>
    </location>
</feature>
<comment type="caution">
    <text evidence="2">The sequence shown here is derived from an EMBL/GenBank/DDBJ whole genome shotgun (WGS) entry which is preliminary data.</text>
</comment>
<reference evidence="2" key="1">
    <citation type="submission" date="2020-05" db="EMBL/GenBank/DDBJ databases">
        <title>Identification of trans-AT polyketide cluster in two marine bacteria, producers of a novel glutaramide-containing polyketide sesbanimide D and analogs.</title>
        <authorList>
            <person name="Kacar D."/>
            <person name="Rodriguez P."/>
            <person name="Canedo L."/>
            <person name="Gonzalez E."/>
            <person name="Galan B."/>
            <person name="De La Calle F."/>
            <person name="Garcia J.L."/>
        </authorList>
    </citation>
    <scope>NUCLEOTIDE SEQUENCE</scope>
    <source>
        <strain evidence="2">PHM038</strain>
    </source>
</reference>
<gene>
    <name evidence="2" type="ORF">HK439_21050</name>
</gene>
<accession>A0A926P2I6</accession>
<proteinExistence type="predicted"/>
<evidence type="ECO:0000313" key="3">
    <source>
        <dbReference type="Proteomes" id="UP000598467"/>
    </source>
</evidence>
<dbReference type="RefSeq" id="WP_190293444.1">
    <property type="nucleotide sequence ID" value="NZ_JABFCZ010000025.1"/>
</dbReference>
<protein>
    <submittedName>
        <fullName evidence="2">Uncharacterized protein</fullName>
    </submittedName>
</protein>
<organism evidence="2 3">
    <name type="scientific">Roseibium aggregatum</name>
    <dbReference type="NCBI Taxonomy" id="187304"/>
    <lineage>
        <taxon>Bacteria</taxon>
        <taxon>Pseudomonadati</taxon>
        <taxon>Pseudomonadota</taxon>
        <taxon>Alphaproteobacteria</taxon>
        <taxon>Hyphomicrobiales</taxon>
        <taxon>Stappiaceae</taxon>
        <taxon>Roseibium</taxon>
    </lineage>
</organism>
<feature type="region of interest" description="Disordered" evidence="1">
    <location>
        <begin position="80"/>
        <end position="103"/>
    </location>
</feature>
<dbReference type="AlphaFoldDB" id="A0A926P2I6"/>
<evidence type="ECO:0000256" key="1">
    <source>
        <dbReference type="SAM" id="MobiDB-lite"/>
    </source>
</evidence>
<name>A0A926P2I6_9HYPH</name>
<evidence type="ECO:0000313" key="2">
    <source>
        <dbReference type="EMBL" id="MBD1548760.1"/>
    </source>
</evidence>
<dbReference type="Proteomes" id="UP000598467">
    <property type="component" value="Unassembled WGS sequence"/>
</dbReference>
<sequence>MTAGLRSLRTVPPVAVEELRHMPTRALLKRLEDLRGLHETCGDTDWDEEEHDAVKASGLIAYKDTEIWKQAYGELKTELQTREHVDRGGRQARRRAQQEKQRR</sequence>
<dbReference type="EMBL" id="JABFCZ010000025">
    <property type="protein sequence ID" value="MBD1548760.1"/>
    <property type="molecule type" value="Genomic_DNA"/>
</dbReference>